<dbReference type="EMBL" id="JAWQEG010002174">
    <property type="protein sequence ID" value="KAK3873879.1"/>
    <property type="molecule type" value="Genomic_DNA"/>
</dbReference>
<reference evidence="2" key="1">
    <citation type="submission" date="2023-10" db="EMBL/GenBank/DDBJ databases">
        <title>Genome assemblies of two species of porcelain crab, Petrolisthes cinctipes and Petrolisthes manimaculis (Anomura: Porcellanidae).</title>
        <authorList>
            <person name="Angst P."/>
        </authorList>
    </citation>
    <scope>NUCLEOTIDE SEQUENCE</scope>
    <source>
        <strain evidence="2">PB745_01</strain>
        <tissue evidence="2">Gill</tissue>
    </source>
</reference>
<evidence type="ECO:0000313" key="3">
    <source>
        <dbReference type="Proteomes" id="UP001286313"/>
    </source>
</evidence>
<evidence type="ECO:0000313" key="2">
    <source>
        <dbReference type="EMBL" id="KAK3873879.1"/>
    </source>
</evidence>
<name>A0AAE1KI14_PETCI</name>
<comment type="caution">
    <text evidence="2">The sequence shown here is derived from an EMBL/GenBank/DDBJ whole genome shotgun (WGS) entry which is preliminary data.</text>
</comment>
<accession>A0AAE1KI14</accession>
<gene>
    <name evidence="2" type="ORF">Pcinc_021140</name>
</gene>
<proteinExistence type="predicted"/>
<organism evidence="2 3">
    <name type="scientific">Petrolisthes cinctipes</name>
    <name type="common">Flat porcelain crab</name>
    <dbReference type="NCBI Taxonomy" id="88211"/>
    <lineage>
        <taxon>Eukaryota</taxon>
        <taxon>Metazoa</taxon>
        <taxon>Ecdysozoa</taxon>
        <taxon>Arthropoda</taxon>
        <taxon>Crustacea</taxon>
        <taxon>Multicrustacea</taxon>
        <taxon>Malacostraca</taxon>
        <taxon>Eumalacostraca</taxon>
        <taxon>Eucarida</taxon>
        <taxon>Decapoda</taxon>
        <taxon>Pleocyemata</taxon>
        <taxon>Anomura</taxon>
        <taxon>Galatheoidea</taxon>
        <taxon>Porcellanidae</taxon>
        <taxon>Petrolisthes</taxon>
    </lineage>
</organism>
<keyword evidence="3" id="KW-1185">Reference proteome</keyword>
<protein>
    <submittedName>
        <fullName evidence="2">Uncharacterized protein</fullName>
    </submittedName>
</protein>
<evidence type="ECO:0000256" key="1">
    <source>
        <dbReference type="SAM" id="MobiDB-lite"/>
    </source>
</evidence>
<sequence>MSGIGSGVGIGGSTEEEEWNRGKSGEGGGTEKEEEWNREWSGDWGRAQRRRSGGGIGGHVSISSQPVSQSFVLESPSQHTAWLLLYIHYRGLQGWN</sequence>
<dbReference type="AlphaFoldDB" id="A0AAE1KI14"/>
<feature type="compositionally biased region" description="Gly residues" evidence="1">
    <location>
        <begin position="1"/>
        <end position="12"/>
    </location>
</feature>
<feature type="region of interest" description="Disordered" evidence="1">
    <location>
        <begin position="1"/>
        <end position="62"/>
    </location>
</feature>
<dbReference type="Proteomes" id="UP001286313">
    <property type="component" value="Unassembled WGS sequence"/>
</dbReference>
<feature type="compositionally biased region" description="Basic and acidic residues" evidence="1">
    <location>
        <begin position="19"/>
        <end position="41"/>
    </location>
</feature>